<dbReference type="SUPFAM" id="SSF56399">
    <property type="entry name" value="ADP-ribosylation"/>
    <property type="match status" value="1"/>
</dbReference>
<protein>
    <recommendedName>
        <fullName evidence="5">Probable RNA 2'-phosphotransferase</fullName>
        <ecNumber evidence="5">2.7.1.-</ecNumber>
    </recommendedName>
</protein>
<dbReference type="GO" id="GO:0000215">
    <property type="term" value="F:tRNA 2'-phosphotransferase activity"/>
    <property type="evidence" value="ECO:0007669"/>
    <property type="project" value="TreeGrafter"/>
</dbReference>
<comment type="function">
    <text evidence="4 5">Removes the 2'-phosphate from RNA via an intermediate in which the phosphate is ADP-ribosylated by NAD followed by a presumed transesterification to release the RNA and generate ADP-ribose 1''-2''-cyclic phosphate (APPR&gt;P). May function as an ADP-ribosylase.</text>
</comment>
<dbReference type="InterPro" id="IPR042080">
    <property type="entry name" value="RNA_2'-PTrans_N"/>
</dbReference>
<gene>
    <name evidence="5" type="primary">kptA</name>
    <name evidence="6" type="ORF">KHY67_06275</name>
</gene>
<comment type="caution">
    <text evidence="6">The sequence shown here is derived from an EMBL/GenBank/DDBJ whole genome shotgun (WGS) entry which is preliminary data.</text>
</comment>
<dbReference type="Gene3D" id="3.20.170.30">
    <property type="match status" value="1"/>
</dbReference>
<dbReference type="InterPro" id="IPR002745">
    <property type="entry name" value="Ptrans_KptA/Tpt1"/>
</dbReference>
<name>A0A943BR73_9ACTN</name>
<dbReference type="GO" id="GO:0006388">
    <property type="term" value="P:tRNA splicing, via endonucleolytic cleavage and ligation"/>
    <property type="evidence" value="ECO:0007669"/>
    <property type="project" value="UniProtKB-UniRule"/>
</dbReference>
<dbReference type="Gene3D" id="1.10.10.970">
    <property type="entry name" value="RNA 2'-phosphotransferase, Tpt1/KptA family, N-terminal domain"/>
    <property type="match status" value="1"/>
</dbReference>
<comment type="similarity">
    <text evidence="1 5">Belongs to the KptA/TPT1 family.</text>
</comment>
<dbReference type="AlphaFoldDB" id="A0A943BR73"/>
<dbReference type="EC" id="2.7.1.-" evidence="5"/>
<evidence type="ECO:0000256" key="2">
    <source>
        <dbReference type="ARBA" id="ARBA00022679"/>
    </source>
</evidence>
<evidence type="ECO:0000313" key="6">
    <source>
        <dbReference type="EMBL" id="MBS5147291.1"/>
    </source>
</evidence>
<dbReference type="HAMAP" id="MF_00299">
    <property type="entry name" value="KptA"/>
    <property type="match status" value="1"/>
</dbReference>
<organism evidence="6 7">
    <name type="scientific">Collinsella intestinalis</name>
    <dbReference type="NCBI Taxonomy" id="147207"/>
    <lineage>
        <taxon>Bacteria</taxon>
        <taxon>Bacillati</taxon>
        <taxon>Actinomycetota</taxon>
        <taxon>Coriobacteriia</taxon>
        <taxon>Coriobacteriales</taxon>
        <taxon>Coriobacteriaceae</taxon>
        <taxon>Collinsella</taxon>
    </lineage>
</organism>
<evidence type="ECO:0000256" key="4">
    <source>
        <dbReference type="ARBA" id="ARBA00025212"/>
    </source>
</evidence>
<evidence type="ECO:0000256" key="3">
    <source>
        <dbReference type="ARBA" id="ARBA00023027"/>
    </source>
</evidence>
<proteinExistence type="inferred from homology"/>
<sequence>MTDEKHVRASKMLARALRHEPEKFGIELDAHGWAQVGPLVRGMSGKVEFSRAILKYIVAADPKGRYEFDAHHTRVRARQGHSVRVDVELERCDPPAALYHGTSARALGKIMREGIKPMGRLYVHLSPDRETAVKVGSRHGAPVVLEVDAATMAAEGREFLLSRNGVWLTGPVESRFLHATFPAEGGAR</sequence>
<dbReference type="PANTHER" id="PTHR12684">
    <property type="entry name" value="PUTATIVE PHOSPHOTRANSFERASE"/>
    <property type="match status" value="1"/>
</dbReference>
<evidence type="ECO:0000256" key="1">
    <source>
        <dbReference type="ARBA" id="ARBA00009836"/>
    </source>
</evidence>
<dbReference type="EMBL" id="JAGZJA010000008">
    <property type="protein sequence ID" value="MBS5147291.1"/>
    <property type="molecule type" value="Genomic_DNA"/>
</dbReference>
<evidence type="ECO:0000256" key="5">
    <source>
        <dbReference type="HAMAP-Rule" id="MF_00299"/>
    </source>
</evidence>
<dbReference type="GO" id="GO:0003950">
    <property type="term" value="F:NAD+ poly-ADP-ribosyltransferase activity"/>
    <property type="evidence" value="ECO:0007669"/>
    <property type="project" value="InterPro"/>
</dbReference>
<reference evidence="6" key="1">
    <citation type="submission" date="2021-02" db="EMBL/GenBank/DDBJ databases">
        <title>Infant gut strain persistence is associated with maternal origin, phylogeny, and functional potential including surface adhesion and iron acquisition.</title>
        <authorList>
            <person name="Lou Y.C."/>
        </authorList>
    </citation>
    <scope>NUCLEOTIDE SEQUENCE</scope>
    <source>
        <strain evidence="6">L3_128_245G1_dasL3_128_245G1_concoct_49</strain>
    </source>
</reference>
<dbReference type="PANTHER" id="PTHR12684:SF2">
    <property type="entry name" value="TRNA 2'-PHOSPHOTRANSFERASE 1"/>
    <property type="match status" value="1"/>
</dbReference>
<dbReference type="Pfam" id="PF01885">
    <property type="entry name" value="PTS_2-RNA"/>
    <property type="match status" value="1"/>
</dbReference>
<keyword evidence="2 5" id="KW-0808">Transferase</keyword>
<accession>A0A943BR73</accession>
<dbReference type="Proteomes" id="UP000738879">
    <property type="component" value="Unassembled WGS sequence"/>
</dbReference>
<keyword evidence="3 5" id="KW-0520">NAD</keyword>
<dbReference type="InterPro" id="IPR042081">
    <property type="entry name" value="RNA_2'-PTrans_C"/>
</dbReference>
<evidence type="ECO:0000313" key="7">
    <source>
        <dbReference type="Proteomes" id="UP000738879"/>
    </source>
</evidence>
<dbReference type="InterPro" id="IPR022928">
    <property type="entry name" value="RNA_2'-PTrans_KptA"/>
</dbReference>